<evidence type="ECO:0000256" key="1">
    <source>
        <dbReference type="ARBA" id="ARBA00004651"/>
    </source>
</evidence>
<evidence type="ECO:0000256" key="9">
    <source>
        <dbReference type="SAM" id="MobiDB-lite"/>
    </source>
</evidence>
<feature type="region of interest" description="Disordered" evidence="9">
    <location>
        <begin position="243"/>
        <end position="265"/>
    </location>
</feature>
<name>A0ABM1BNR7_LIMPO</name>
<feature type="transmembrane region" description="Helical" evidence="10">
    <location>
        <begin position="56"/>
        <end position="77"/>
    </location>
</feature>
<dbReference type="InterPro" id="IPR034294">
    <property type="entry name" value="Aquaporin_transptr"/>
</dbReference>
<dbReference type="SUPFAM" id="SSF81338">
    <property type="entry name" value="Aquaporin-like"/>
    <property type="match status" value="1"/>
</dbReference>
<evidence type="ECO:0000256" key="4">
    <source>
        <dbReference type="ARBA" id="ARBA00022475"/>
    </source>
</evidence>
<evidence type="ECO:0000313" key="12">
    <source>
        <dbReference type="RefSeq" id="XP_013785705.1"/>
    </source>
</evidence>
<evidence type="ECO:0000256" key="8">
    <source>
        <dbReference type="RuleBase" id="RU000477"/>
    </source>
</evidence>
<reference evidence="12" key="1">
    <citation type="submission" date="2025-08" db="UniProtKB">
        <authorList>
            <consortium name="RefSeq"/>
        </authorList>
    </citation>
    <scope>IDENTIFICATION</scope>
    <source>
        <tissue evidence="12">Muscle</tissue>
    </source>
</reference>
<comment type="similarity">
    <text evidence="2 8">Belongs to the MIP/aquaporin (TC 1.A.8) family.</text>
</comment>
<dbReference type="Proteomes" id="UP000694941">
    <property type="component" value="Unplaced"/>
</dbReference>
<evidence type="ECO:0000256" key="7">
    <source>
        <dbReference type="ARBA" id="ARBA00023136"/>
    </source>
</evidence>
<dbReference type="GeneID" id="106469735"/>
<dbReference type="PANTHER" id="PTHR19139:SF199">
    <property type="entry name" value="MIP17260P"/>
    <property type="match status" value="1"/>
</dbReference>
<evidence type="ECO:0000313" key="11">
    <source>
        <dbReference type="Proteomes" id="UP000694941"/>
    </source>
</evidence>
<dbReference type="PANTHER" id="PTHR19139">
    <property type="entry name" value="AQUAPORIN TRANSPORTER"/>
    <property type="match status" value="1"/>
</dbReference>
<evidence type="ECO:0000256" key="10">
    <source>
        <dbReference type="SAM" id="Phobius"/>
    </source>
</evidence>
<dbReference type="RefSeq" id="XP_013785705.1">
    <property type="nucleotide sequence ID" value="XM_013930251.2"/>
</dbReference>
<feature type="transmembrane region" description="Helical" evidence="10">
    <location>
        <begin position="216"/>
        <end position="237"/>
    </location>
</feature>
<dbReference type="Pfam" id="PF00230">
    <property type="entry name" value="MIP"/>
    <property type="match status" value="1"/>
</dbReference>
<feature type="transmembrane region" description="Helical" evidence="10">
    <location>
        <begin position="175"/>
        <end position="196"/>
    </location>
</feature>
<gene>
    <name evidence="12" type="primary">LOC106469735</name>
</gene>
<evidence type="ECO:0000256" key="3">
    <source>
        <dbReference type="ARBA" id="ARBA00022448"/>
    </source>
</evidence>
<feature type="compositionally biased region" description="Basic and acidic residues" evidence="9">
    <location>
        <begin position="250"/>
        <end position="265"/>
    </location>
</feature>
<proteinExistence type="inferred from homology"/>
<feature type="transmembrane region" description="Helical" evidence="10">
    <location>
        <begin position="139"/>
        <end position="163"/>
    </location>
</feature>
<evidence type="ECO:0000256" key="5">
    <source>
        <dbReference type="ARBA" id="ARBA00022692"/>
    </source>
</evidence>
<feature type="transmembrane region" description="Helical" evidence="10">
    <location>
        <begin position="21"/>
        <end position="50"/>
    </location>
</feature>
<keyword evidence="5 8" id="KW-0812">Transmembrane</keyword>
<keyword evidence="11" id="KW-1185">Reference proteome</keyword>
<comment type="subcellular location">
    <subcellularLocation>
        <location evidence="1">Cell membrane</location>
        <topology evidence="1">Multi-pass membrane protein</topology>
    </subcellularLocation>
</comment>
<dbReference type="InterPro" id="IPR000425">
    <property type="entry name" value="MIP"/>
</dbReference>
<sequence>MAAGTNIRQILGLEDLAKMKVLSAALLAEFLGTAILVLIGCGSCITGWDLDYSPTIVQIALAFGVTVGTVVQFIGHVSGGHINPAVTLGFLVTKKISLFRAMLYVIVQCLGAIVGAGLLKGLTPSNLQGNLGATVVNQHLSPVQGFVVELCITFVLVFTVFACCDENRGDIKGSAPLAIGLSVATCHMFAIKYTGASMNTARSFGPAVVANVWSNHWVYWIGPILGGVIAALLYQFIFSAPTPPSEESEYAEKVELREKQETPSV</sequence>
<dbReference type="NCBIfam" id="TIGR00861">
    <property type="entry name" value="MIP"/>
    <property type="match status" value="1"/>
</dbReference>
<keyword evidence="3 8" id="KW-0813">Transport</keyword>
<dbReference type="Gene3D" id="1.20.1080.10">
    <property type="entry name" value="Glycerol uptake facilitator protein"/>
    <property type="match status" value="1"/>
</dbReference>
<evidence type="ECO:0000256" key="2">
    <source>
        <dbReference type="ARBA" id="ARBA00006175"/>
    </source>
</evidence>
<protein>
    <submittedName>
        <fullName evidence="12">Aquaporin AQPAe.a-like</fullName>
    </submittedName>
</protein>
<dbReference type="PROSITE" id="PS00221">
    <property type="entry name" value="MIP"/>
    <property type="match status" value="1"/>
</dbReference>
<accession>A0ABM1BNR7</accession>
<keyword evidence="6 10" id="KW-1133">Transmembrane helix</keyword>
<keyword evidence="4" id="KW-1003">Cell membrane</keyword>
<dbReference type="PRINTS" id="PR00783">
    <property type="entry name" value="MINTRINSICP"/>
</dbReference>
<keyword evidence="7 10" id="KW-0472">Membrane</keyword>
<dbReference type="InterPro" id="IPR022357">
    <property type="entry name" value="MIP_CS"/>
</dbReference>
<feature type="transmembrane region" description="Helical" evidence="10">
    <location>
        <begin position="98"/>
        <end position="119"/>
    </location>
</feature>
<organism evidence="11 12">
    <name type="scientific">Limulus polyphemus</name>
    <name type="common">Atlantic horseshoe crab</name>
    <dbReference type="NCBI Taxonomy" id="6850"/>
    <lineage>
        <taxon>Eukaryota</taxon>
        <taxon>Metazoa</taxon>
        <taxon>Ecdysozoa</taxon>
        <taxon>Arthropoda</taxon>
        <taxon>Chelicerata</taxon>
        <taxon>Merostomata</taxon>
        <taxon>Xiphosura</taxon>
        <taxon>Limulidae</taxon>
        <taxon>Limulus</taxon>
    </lineage>
</organism>
<evidence type="ECO:0000256" key="6">
    <source>
        <dbReference type="ARBA" id="ARBA00022989"/>
    </source>
</evidence>
<dbReference type="CDD" id="cd00333">
    <property type="entry name" value="MIP"/>
    <property type="match status" value="1"/>
</dbReference>
<dbReference type="InterPro" id="IPR023271">
    <property type="entry name" value="Aquaporin-like"/>
</dbReference>